<feature type="coiled-coil region" evidence="1">
    <location>
        <begin position="114"/>
        <end position="162"/>
    </location>
</feature>
<dbReference type="PANTHER" id="PTHR33701:SF2">
    <property type="entry name" value="TRANSMEMBRANE PROTEIN"/>
    <property type="match status" value="1"/>
</dbReference>
<evidence type="ECO:0000256" key="2">
    <source>
        <dbReference type="SAM" id="MobiDB-lite"/>
    </source>
</evidence>
<evidence type="ECO:0000256" key="1">
    <source>
        <dbReference type="SAM" id="Coils"/>
    </source>
</evidence>
<dbReference type="EMBL" id="CP136897">
    <property type="protein sequence ID" value="WOL16265.1"/>
    <property type="molecule type" value="Genomic_DNA"/>
</dbReference>
<feature type="region of interest" description="Disordered" evidence="2">
    <location>
        <begin position="250"/>
        <end position="270"/>
    </location>
</feature>
<proteinExistence type="predicted"/>
<feature type="region of interest" description="Disordered" evidence="2">
    <location>
        <begin position="210"/>
        <end position="237"/>
    </location>
</feature>
<protein>
    <submittedName>
        <fullName evidence="4">Uncharacterized protein</fullName>
    </submittedName>
</protein>
<dbReference type="AlphaFoldDB" id="A0AAQ3KX99"/>
<organism evidence="4 5">
    <name type="scientific">Canna indica</name>
    <name type="common">Indian-shot</name>
    <dbReference type="NCBI Taxonomy" id="4628"/>
    <lineage>
        <taxon>Eukaryota</taxon>
        <taxon>Viridiplantae</taxon>
        <taxon>Streptophyta</taxon>
        <taxon>Embryophyta</taxon>
        <taxon>Tracheophyta</taxon>
        <taxon>Spermatophyta</taxon>
        <taxon>Magnoliopsida</taxon>
        <taxon>Liliopsida</taxon>
        <taxon>Zingiberales</taxon>
        <taxon>Cannaceae</taxon>
        <taxon>Canna</taxon>
    </lineage>
</organism>
<gene>
    <name evidence="4" type="ORF">Cni_G25052</name>
</gene>
<evidence type="ECO:0000256" key="3">
    <source>
        <dbReference type="SAM" id="SignalP"/>
    </source>
</evidence>
<dbReference type="Proteomes" id="UP001327560">
    <property type="component" value="Chromosome 8"/>
</dbReference>
<dbReference type="PANTHER" id="PTHR33701">
    <property type="entry name" value="TRANSMEMBRANE PROTEIN"/>
    <property type="match status" value="1"/>
</dbReference>
<evidence type="ECO:0000313" key="5">
    <source>
        <dbReference type="Proteomes" id="UP001327560"/>
    </source>
</evidence>
<feature type="chain" id="PRO_5042875191" evidence="3">
    <location>
        <begin position="25"/>
        <end position="373"/>
    </location>
</feature>
<keyword evidence="5" id="KW-1185">Reference proteome</keyword>
<accession>A0AAQ3KX99</accession>
<keyword evidence="3" id="KW-0732">Signal</keyword>
<reference evidence="4 5" key="1">
    <citation type="submission" date="2023-10" db="EMBL/GenBank/DDBJ databases">
        <title>Chromosome-scale genome assembly provides insights into flower coloration mechanisms of Canna indica.</title>
        <authorList>
            <person name="Li C."/>
        </authorList>
    </citation>
    <scope>NUCLEOTIDE SEQUENCE [LARGE SCALE GENOMIC DNA]</scope>
    <source>
        <tissue evidence="4">Flower</tissue>
    </source>
</reference>
<feature type="signal peptide" evidence="3">
    <location>
        <begin position="1"/>
        <end position="24"/>
    </location>
</feature>
<feature type="region of interest" description="Disordered" evidence="2">
    <location>
        <begin position="280"/>
        <end position="299"/>
    </location>
</feature>
<feature type="compositionally biased region" description="Basic and acidic residues" evidence="2">
    <location>
        <begin position="287"/>
        <end position="297"/>
    </location>
</feature>
<keyword evidence="1" id="KW-0175">Coiled coil</keyword>
<sequence length="373" mass="41945">MRCGFVVVIMDLFLKMAVPRASNANLLHQLQCTNLVAAAPELNTKPRMEERLNEYSPIYYYKLLKSGRNPTLIKMLASDRQRSIRRNGIEKMEDDKLRTIDCLRGRLLAERVASKAAKEEADKLAKRLQELERKLAAEIKCRDKAEKKLKLAMKKLESVKVLGGKDQMDMPLSSVSSSSSQCFSGHQVFDEMSGSMTVDLGQCDPREDVQRVKSSLGSDDLLRDDHTSGSSQGESAHQLVSLVRSWTSTGTAKSQYRETPKGIEEDEGFSPKEWAIGDLRACSSSSDRQETSEKESYSEENMLALVPISQPQDLEVGKAEIKDNVQGVLLALRNVKEQLLHSLRMRADICSSRDFFADHRDSHQSPFCCRTSY</sequence>
<name>A0AAQ3KX99_9LILI</name>
<evidence type="ECO:0000313" key="4">
    <source>
        <dbReference type="EMBL" id="WOL16265.1"/>
    </source>
</evidence>